<protein>
    <submittedName>
        <fullName evidence="2">Uncharacterized protein</fullName>
    </submittedName>
</protein>
<dbReference type="EMBL" id="CAJMXA010000091">
    <property type="protein sequence ID" value="CAE6415552.1"/>
    <property type="molecule type" value="Genomic_DNA"/>
</dbReference>
<evidence type="ECO:0000313" key="2">
    <source>
        <dbReference type="EMBL" id="CAE6415552.1"/>
    </source>
</evidence>
<organism evidence="2 3">
    <name type="scientific">Rhizoctonia solani</name>
    <dbReference type="NCBI Taxonomy" id="456999"/>
    <lineage>
        <taxon>Eukaryota</taxon>
        <taxon>Fungi</taxon>
        <taxon>Dikarya</taxon>
        <taxon>Basidiomycota</taxon>
        <taxon>Agaricomycotina</taxon>
        <taxon>Agaricomycetes</taxon>
        <taxon>Cantharellales</taxon>
        <taxon>Ceratobasidiaceae</taxon>
        <taxon>Rhizoctonia</taxon>
    </lineage>
</organism>
<dbReference type="Proteomes" id="UP000663853">
    <property type="component" value="Unassembled WGS sequence"/>
</dbReference>
<evidence type="ECO:0000313" key="3">
    <source>
        <dbReference type="Proteomes" id="UP000663853"/>
    </source>
</evidence>
<sequence length="248" mass="26845">MLLSSTFISGITLATLASAVPTNGRSNLFGSRAESPSSAGICSQERIPINLQVDTAVIRMKKPESRAALTGFLANYWTTGSTVTSQVTARKSDGTHKKNRVEGTYNIWTQLCRPKGNGEKVPLIIGIRGINFDHSYWEFGYSKEYNFVEAVNTAGHASDKLDGIDVVQPSAEVEILHQKDLIFCGGNCLQKPATTSGNSLLDDAKTLYPNAAGFLTYVPSGAGHALFAYHHTDETIDRILTWSANLGM</sequence>
<reference evidence="2" key="1">
    <citation type="submission" date="2021-01" db="EMBL/GenBank/DDBJ databases">
        <authorList>
            <person name="Kaushik A."/>
        </authorList>
    </citation>
    <scope>NUCLEOTIDE SEQUENCE</scope>
    <source>
        <strain evidence="2">AG6-10EEA</strain>
    </source>
</reference>
<evidence type="ECO:0000256" key="1">
    <source>
        <dbReference type="SAM" id="SignalP"/>
    </source>
</evidence>
<keyword evidence="1" id="KW-0732">Signal</keyword>
<accession>A0A8H2X4Y6</accession>
<gene>
    <name evidence="2" type="ORF">RDB_LOCUS5729</name>
</gene>
<name>A0A8H2X4Y6_9AGAM</name>
<dbReference type="AlphaFoldDB" id="A0A8H2X4Y6"/>
<feature type="chain" id="PRO_5034213724" evidence="1">
    <location>
        <begin position="20"/>
        <end position="248"/>
    </location>
</feature>
<proteinExistence type="predicted"/>
<comment type="caution">
    <text evidence="2">The sequence shown here is derived from an EMBL/GenBank/DDBJ whole genome shotgun (WGS) entry which is preliminary data.</text>
</comment>
<feature type="signal peptide" evidence="1">
    <location>
        <begin position="1"/>
        <end position="19"/>
    </location>
</feature>